<dbReference type="Gene3D" id="3.20.20.100">
    <property type="entry name" value="NADP-dependent oxidoreductase domain"/>
    <property type="match status" value="1"/>
</dbReference>
<proteinExistence type="predicted"/>
<reference evidence="2" key="1">
    <citation type="submission" date="2023-01" db="EMBL/GenBank/DDBJ databases">
        <title>Metagenome sequencing of chrysophaentin producing Chrysophaeum taylorii.</title>
        <authorList>
            <person name="Davison J."/>
            <person name="Bewley C."/>
        </authorList>
    </citation>
    <scope>NUCLEOTIDE SEQUENCE</scope>
    <source>
        <strain evidence="2">NIES-1699</strain>
    </source>
</reference>
<comment type="caution">
    <text evidence="2">The sequence shown here is derived from an EMBL/GenBank/DDBJ whole genome shotgun (WGS) entry which is preliminary data.</text>
</comment>
<dbReference type="SUPFAM" id="SSF51430">
    <property type="entry name" value="NAD(P)-linked oxidoreductase"/>
    <property type="match status" value="1"/>
</dbReference>
<sequence>MGLGLAALGRPGYINLGREKDLESRSVEAMRQRAFEVLDAAFDAGVRWFDAARSYGLAEEFLGDWLRARGIGPSEVCVSSKWGYRYVAEWRVDTEGAPHEVKDHSLGHLERQTAETLAALGDYVDLYQIHSATFESGVLDNAEVLERLASLKAERGWKIGLSVSSPRQADVIAAALERRVGDVPLFDSCQCTFNVLESAPGDALLAARRAGLAVIVKEALANGRALDCAPLVTAAHRLDVPVDALALAAVLAQPFEPYVLSGAVTTAQLDSNLRAAEIADRLRADPVFLATLMRDCRQDSEAYWADRAALVWS</sequence>
<organism evidence="2 3">
    <name type="scientific">Chrysophaeum taylorii</name>
    <dbReference type="NCBI Taxonomy" id="2483200"/>
    <lineage>
        <taxon>Eukaryota</taxon>
        <taxon>Sar</taxon>
        <taxon>Stramenopiles</taxon>
        <taxon>Ochrophyta</taxon>
        <taxon>Pelagophyceae</taxon>
        <taxon>Pelagomonadales</taxon>
        <taxon>Pelagomonadaceae</taxon>
        <taxon>Chrysophaeum</taxon>
    </lineage>
</organism>
<dbReference type="Pfam" id="PF00248">
    <property type="entry name" value="Aldo_ket_red"/>
    <property type="match status" value="1"/>
</dbReference>
<dbReference type="InterPro" id="IPR053135">
    <property type="entry name" value="AKR2_Oxidoreductase"/>
</dbReference>
<evidence type="ECO:0000313" key="3">
    <source>
        <dbReference type="Proteomes" id="UP001230188"/>
    </source>
</evidence>
<dbReference type="Proteomes" id="UP001230188">
    <property type="component" value="Unassembled WGS sequence"/>
</dbReference>
<dbReference type="PANTHER" id="PTHR43312">
    <property type="entry name" value="D-THREO-ALDOSE 1-DEHYDROGENASE"/>
    <property type="match status" value="1"/>
</dbReference>
<protein>
    <recommendedName>
        <fullName evidence="1">NADP-dependent oxidoreductase domain-containing protein</fullName>
    </recommendedName>
</protein>
<dbReference type="InterPro" id="IPR023210">
    <property type="entry name" value="NADP_OxRdtase_dom"/>
</dbReference>
<gene>
    <name evidence="2" type="ORF">CTAYLR_003937</name>
</gene>
<evidence type="ECO:0000259" key="1">
    <source>
        <dbReference type="Pfam" id="PF00248"/>
    </source>
</evidence>
<feature type="domain" description="NADP-dependent oxidoreductase" evidence="1">
    <location>
        <begin position="30"/>
        <end position="278"/>
    </location>
</feature>
<evidence type="ECO:0000313" key="2">
    <source>
        <dbReference type="EMBL" id="KAJ8600721.1"/>
    </source>
</evidence>
<dbReference type="PANTHER" id="PTHR43312:SF1">
    <property type="entry name" value="NADP-DEPENDENT OXIDOREDUCTASE DOMAIN-CONTAINING PROTEIN"/>
    <property type="match status" value="1"/>
</dbReference>
<keyword evidence="3" id="KW-1185">Reference proteome</keyword>
<dbReference type="InterPro" id="IPR036812">
    <property type="entry name" value="NAD(P)_OxRdtase_dom_sf"/>
</dbReference>
<dbReference type="CDD" id="cd19098">
    <property type="entry name" value="AKR_unchar"/>
    <property type="match status" value="1"/>
</dbReference>
<dbReference type="AlphaFoldDB" id="A0AAD7XJK2"/>
<accession>A0AAD7XJK2</accession>
<dbReference type="EMBL" id="JAQMWT010000480">
    <property type="protein sequence ID" value="KAJ8600721.1"/>
    <property type="molecule type" value="Genomic_DNA"/>
</dbReference>
<name>A0AAD7XJK2_9STRA</name>